<dbReference type="PATRIC" id="fig|1265819.5.peg.2880"/>
<feature type="transmembrane region" description="Helical" evidence="4">
    <location>
        <begin position="480"/>
        <end position="501"/>
    </location>
</feature>
<evidence type="ECO:0000313" key="6">
    <source>
        <dbReference type="EMBL" id="EUJ20617.1"/>
    </source>
</evidence>
<keyword evidence="4" id="KW-0812">Transmembrane</keyword>
<feature type="transmembrane region" description="Helical" evidence="4">
    <location>
        <begin position="559"/>
        <end position="580"/>
    </location>
</feature>
<evidence type="ECO:0000256" key="4">
    <source>
        <dbReference type="SAM" id="Phobius"/>
    </source>
</evidence>
<dbReference type="SUPFAM" id="SSF52540">
    <property type="entry name" value="P-loop containing nucleoside triphosphate hydrolases"/>
    <property type="match status" value="1"/>
</dbReference>
<dbReference type="InterPro" id="IPR003593">
    <property type="entry name" value="AAA+_ATPase"/>
</dbReference>
<feature type="domain" description="ABC transporter" evidence="5">
    <location>
        <begin position="1"/>
        <end position="192"/>
    </location>
</feature>
<dbReference type="Gene3D" id="3.40.50.300">
    <property type="entry name" value="P-loop containing nucleotide triphosphate hydrolases"/>
    <property type="match status" value="1"/>
</dbReference>
<dbReference type="SMART" id="SM00382">
    <property type="entry name" value="AAA"/>
    <property type="match status" value="1"/>
</dbReference>
<dbReference type="PROSITE" id="PS00211">
    <property type="entry name" value="ABC_TRANSPORTER_1"/>
    <property type="match status" value="1"/>
</dbReference>
<proteinExistence type="predicted"/>
<dbReference type="PANTHER" id="PTHR42939">
    <property type="entry name" value="ABC TRANSPORTER ATP-BINDING PROTEIN ALBC-RELATED"/>
    <property type="match status" value="1"/>
</dbReference>
<dbReference type="PANTHER" id="PTHR42939:SF1">
    <property type="entry name" value="ABC TRANSPORTER ATP-BINDING PROTEIN ALBC-RELATED"/>
    <property type="match status" value="1"/>
</dbReference>
<dbReference type="Pfam" id="PF00005">
    <property type="entry name" value="ABC_tran"/>
    <property type="match status" value="1"/>
</dbReference>
<dbReference type="GO" id="GO:0005524">
    <property type="term" value="F:ATP binding"/>
    <property type="evidence" value="ECO:0007669"/>
    <property type="project" value="UniProtKB-KW"/>
</dbReference>
<keyword evidence="4" id="KW-1133">Transmembrane helix</keyword>
<reference evidence="6 7" key="1">
    <citation type="journal article" date="2014" name="Int. J. Syst. Evol. Microbiol.">
        <title>Listeria floridensis sp. nov., Listeria aquatica sp. nov., Listeria cornellensis sp. nov., Listeria riparia sp. nov. and Listeria grandensis sp. nov., from agricultural and natural environments.</title>
        <authorList>
            <person name="den Bakker H.C."/>
            <person name="Warchocki S."/>
            <person name="Wright E.M."/>
            <person name="Allred A.F."/>
            <person name="Ahlstrom C."/>
            <person name="Manuel C.S."/>
            <person name="Stasiewicz M.J."/>
            <person name="Burrell A."/>
            <person name="Roof S."/>
            <person name="Strawn L."/>
            <person name="Fortes E.D."/>
            <person name="Nightingale K.K."/>
            <person name="Kephart D."/>
            <person name="Wiedmann M."/>
        </authorList>
    </citation>
    <scope>NUCLEOTIDE SEQUENCE [LARGE SCALE GENOMIC DNA]</scope>
    <source>
        <strain evidence="7">FSL F6-971</strain>
    </source>
</reference>
<evidence type="ECO:0000256" key="2">
    <source>
        <dbReference type="ARBA" id="ARBA00022741"/>
    </source>
</evidence>
<dbReference type="GO" id="GO:0016887">
    <property type="term" value="F:ATP hydrolysis activity"/>
    <property type="evidence" value="ECO:0007669"/>
    <property type="project" value="InterPro"/>
</dbReference>
<evidence type="ECO:0000259" key="5">
    <source>
        <dbReference type="PROSITE" id="PS50893"/>
    </source>
</evidence>
<dbReference type="RefSeq" id="WP_036067791.1">
    <property type="nucleotide sequence ID" value="NZ_AODD01000029.1"/>
</dbReference>
<organism evidence="6 7">
    <name type="scientific">Listeria grandensis FSL F6-0971</name>
    <dbReference type="NCBI Taxonomy" id="1265819"/>
    <lineage>
        <taxon>Bacteria</taxon>
        <taxon>Bacillati</taxon>
        <taxon>Bacillota</taxon>
        <taxon>Bacilli</taxon>
        <taxon>Bacillales</taxon>
        <taxon>Listeriaceae</taxon>
        <taxon>Listeria</taxon>
    </lineage>
</organism>
<dbReference type="InterPro" id="IPR017871">
    <property type="entry name" value="ABC_transporter-like_CS"/>
</dbReference>
<dbReference type="STRING" id="1265819.PGRAN_14422"/>
<feature type="transmembrane region" description="Helical" evidence="4">
    <location>
        <begin position="205"/>
        <end position="224"/>
    </location>
</feature>
<dbReference type="InterPro" id="IPR051782">
    <property type="entry name" value="ABC_Transporter_VariousFunc"/>
</dbReference>
<evidence type="ECO:0000256" key="3">
    <source>
        <dbReference type="ARBA" id="ARBA00022840"/>
    </source>
</evidence>
<sequence>MNNTEAFSIFSIKTPGMYVIVGNNGSGKTTFIENELKNKQSQQLDIAYFGQKNWKYKTTVRKFLEFPEINPQLVKKYCELFSIDAHYLDKDIQALSGGEFVKVELVRTLSLNTAIIILDEPTNSLDNRSTEILSNVLCELSKTKVIFLISHDKRLEHLSDKMILIEEGQVEVSSAIELEEPRLEAIKKKFVLNRKIFLYLIKSKFNILMLSFILVLTSLLTIIVSNTILYSVPMDAELESDYYFEMLDIGENYSRYFDTVMTGSEAEEKFQTLNYLSVNELRELNNKRYINQIYVVDQGYINELTLDNSKLELLALPEIITSSPNYETTFPVSKKALIKGRLPKDNEKEIALSFAQLEKFFDYDSNKKSVIGEQVAISDVPHEVVGIVSSPVAAISYSDQIQCYGVARVVDKNIEQLNKMLATLKEQGYEEPYFSKIFIETNTKKSLELLDYLEIHGPSYQYASNYVDQVIQLSFYKEKLTLIISISVILSAIISALIVAFGQRSFNLVNGFLNDMSNLNFKPRKNKRLLYFILMINYMISVPMCLVWNQLIIGSTAGFIMLLPTMVITLVMFIAALFLMNYRDKNNDFRNL</sequence>
<accession>W7B3W6</accession>
<comment type="caution">
    <text evidence="6">The sequence shown here is derived from an EMBL/GenBank/DDBJ whole genome shotgun (WGS) entry which is preliminary data.</text>
</comment>
<keyword evidence="4" id="KW-0472">Membrane</keyword>
<dbReference type="Proteomes" id="UP000019253">
    <property type="component" value="Unassembled WGS sequence"/>
</dbReference>
<name>W7B3W6_9LIST</name>
<evidence type="ECO:0000313" key="7">
    <source>
        <dbReference type="Proteomes" id="UP000019253"/>
    </source>
</evidence>
<keyword evidence="3 6" id="KW-0067">ATP-binding</keyword>
<keyword evidence="2" id="KW-0547">Nucleotide-binding</keyword>
<dbReference type="AlphaFoldDB" id="W7B3W6"/>
<dbReference type="InterPro" id="IPR003439">
    <property type="entry name" value="ABC_transporter-like_ATP-bd"/>
</dbReference>
<keyword evidence="1" id="KW-0813">Transport</keyword>
<evidence type="ECO:0000256" key="1">
    <source>
        <dbReference type="ARBA" id="ARBA00022448"/>
    </source>
</evidence>
<dbReference type="EMBL" id="AODD01000029">
    <property type="protein sequence ID" value="EUJ20617.1"/>
    <property type="molecule type" value="Genomic_DNA"/>
</dbReference>
<gene>
    <name evidence="6" type="ORF">PGRAN_14422</name>
</gene>
<protein>
    <submittedName>
        <fullName evidence="6">ABC transporter ATP-binding protein/permease</fullName>
    </submittedName>
</protein>
<feature type="transmembrane region" description="Helical" evidence="4">
    <location>
        <begin position="529"/>
        <end position="553"/>
    </location>
</feature>
<dbReference type="PROSITE" id="PS50893">
    <property type="entry name" value="ABC_TRANSPORTER_2"/>
    <property type="match status" value="1"/>
</dbReference>
<keyword evidence="7" id="KW-1185">Reference proteome</keyword>
<dbReference type="OrthoDB" id="2365508at2"/>
<dbReference type="InterPro" id="IPR027417">
    <property type="entry name" value="P-loop_NTPase"/>
</dbReference>